<keyword evidence="1" id="KW-0732">Signal</keyword>
<dbReference type="AlphaFoldDB" id="X1QYJ0"/>
<dbReference type="Pfam" id="PF03480">
    <property type="entry name" value="DctP"/>
    <property type="match status" value="1"/>
</dbReference>
<sequence length="99" mass="11045">NKDVWENLDPFQQQVLRKAARESMLICWGASLTQQIESFYALEDLGVTIVRPSASEIEKAQDIVAPVYDDWMKEAGPNAKPLLDALNKGLEDASQLLTP</sequence>
<gene>
    <name evidence="2" type="ORF">S06H3_55879</name>
</gene>
<dbReference type="InterPro" id="IPR038404">
    <property type="entry name" value="TRAP_DctP_sf"/>
</dbReference>
<dbReference type="Gene3D" id="3.40.190.170">
    <property type="entry name" value="Bacterial extracellular solute-binding protein, family 7"/>
    <property type="match status" value="1"/>
</dbReference>
<proteinExistence type="predicted"/>
<dbReference type="EMBL" id="BARV01035876">
    <property type="protein sequence ID" value="GAI48359.1"/>
    <property type="molecule type" value="Genomic_DNA"/>
</dbReference>
<evidence type="ECO:0000256" key="1">
    <source>
        <dbReference type="ARBA" id="ARBA00022729"/>
    </source>
</evidence>
<organism evidence="2">
    <name type="scientific">marine sediment metagenome</name>
    <dbReference type="NCBI Taxonomy" id="412755"/>
    <lineage>
        <taxon>unclassified sequences</taxon>
        <taxon>metagenomes</taxon>
        <taxon>ecological metagenomes</taxon>
    </lineage>
</organism>
<dbReference type="InterPro" id="IPR018389">
    <property type="entry name" value="DctP_fam"/>
</dbReference>
<protein>
    <submittedName>
        <fullName evidence="2">Uncharacterized protein</fullName>
    </submittedName>
</protein>
<reference evidence="2" key="1">
    <citation type="journal article" date="2014" name="Front. Microbiol.">
        <title>High frequency of phylogenetically diverse reductive dehalogenase-homologous genes in deep subseafloor sedimentary metagenomes.</title>
        <authorList>
            <person name="Kawai M."/>
            <person name="Futagami T."/>
            <person name="Toyoda A."/>
            <person name="Takaki Y."/>
            <person name="Nishi S."/>
            <person name="Hori S."/>
            <person name="Arai W."/>
            <person name="Tsubouchi T."/>
            <person name="Morono Y."/>
            <person name="Uchiyama I."/>
            <person name="Ito T."/>
            <person name="Fujiyama A."/>
            <person name="Inagaki F."/>
            <person name="Takami H."/>
        </authorList>
    </citation>
    <scope>NUCLEOTIDE SEQUENCE</scope>
    <source>
        <strain evidence="2">Expedition CK06-06</strain>
    </source>
</reference>
<feature type="non-terminal residue" evidence="2">
    <location>
        <position position="1"/>
    </location>
</feature>
<evidence type="ECO:0000313" key="2">
    <source>
        <dbReference type="EMBL" id="GAI48359.1"/>
    </source>
</evidence>
<comment type="caution">
    <text evidence="2">The sequence shown here is derived from an EMBL/GenBank/DDBJ whole genome shotgun (WGS) entry which is preliminary data.</text>
</comment>
<name>X1QYJ0_9ZZZZ</name>
<accession>X1QYJ0</accession>
<dbReference type="GO" id="GO:0055085">
    <property type="term" value="P:transmembrane transport"/>
    <property type="evidence" value="ECO:0007669"/>
    <property type="project" value="InterPro"/>
</dbReference>